<evidence type="ECO:0000313" key="4">
    <source>
        <dbReference type="Proteomes" id="UP001157961"/>
    </source>
</evidence>
<accession>A0ABY1P4A2</accession>
<sequence length="454" mass="47340">MKLTSVIAIGVIVSSLGIGAVTAQSISSNQLPAEFPPRDFKGKQFVDSRGCVYIRAGVDGATTWVPRVTRERKVICGFKPTFSKAQTTTNAAPKLDKNVVQIQPAAPEAGAPAVAVAPKATTKAPTTTTSTRTAKTTTKTTTRTTTAPKQAKGAPLYTTPTAARPTTTTTKKTTTRTAAPTTAAAPQVIQPAPTTTTSTTSTVRRTTKQAPRAAGVVSPCREGVTTWKGSPIRCGPQALSPVTPGTGRSTAQPPKMRFDQNSSLRRPPVGTVVKVGEVAPDVRVVPRHVYEANKDTHVVATVPEGYRRAFDDGRLNERRAEMTLAGQAQMAQIWTTSVPGKLVGISEDGEVVARAEATSVAPATVSTKSEPATKSLRLAGTPYVQVGTYSDAASAKAAAKQVKRLGLPVRIGKFQRGGVTQRMVLAGPFAGADGANAALAKTQGAGFDGAFVRQ</sequence>
<dbReference type="EMBL" id="FXTY01000005">
    <property type="protein sequence ID" value="SMP25394.1"/>
    <property type="molecule type" value="Genomic_DNA"/>
</dbReference>
<evidence type="ECO:0000256" key="1">
    <source>
        <dbReference type="SAM" id="MobiDB-lite"/>
    </source>
</evidence>
<dbReference type="InterPro" id="IPR036680">
    <property type="entry name" value="SPOR-like_sf"/>
</dbReference>
<dbReference type="RefSeq" id="WP_283426516.1">
    <property type="nucleotide sequence ID" value="NZ_FXTY01000005.1"/>
</dbReference>
<dbReference type="InterPro" id="IPR007730">
    <property type="entry name" value="SPOR-like_dom"/>
</dbReference>
<dbReference type="Proteomes" id="UP001157961">
    <property type="component" value="Unassembled WGS sequence"/>
</dbReference>
<organism evidence="3 4">
    <name type="scientific">Shimia sagamensis</name>
    <dbReference type="NCBI Taxonomy" id="1566352"/>
    <lineage>
        <taxon>Bacteria</taxon>
        <taxon>Pseudomonadati</taxon>
        <taxon>Pseudomonadota</taxon>
        <taxon>Alphaproteobacteria</taxon>
        <taxon>Rhodobacterales</taxon>
        <taxon>Roseobacteraceae</taxon>
    </lineage>
</organism>
<dbReference type="Gene3D" id="3.30.70.1070">
    <property type="entry name" value="Sporulation related repeat"/>
    <property type="match status" value="1"/>
</dbReference>
<reference evidence="3 4" key="1">
    <citation type="submission" date="2017-05" db="EMBL/GenBank/DDBJ databases">
        <authorList>
            <person name="Varghese N."/>
            <person name="Submissions S."/>
        </authorList>
    </citation>
    <scope>NUCLEOTIDE SEQUENCE [LARGE SCALE GENOMIC DNA]</scope>
    <source>
        <strain evidence="3 4">DSM 29734</strain>
    </source>
</reference>
<feature type="domain" description="SPOR" evidence="2">
    <location>
        <begin position="376"/>
        <end position="454"/>
    </location>
</feature>
<dbReference type="Pfam" id="PF05036">
    <property type="entry name" value="SPOR"/>
    <property type="match status" value="1"/>
</dbReference>
<dbReference type="PROSITE" id="PS51724">
    <property type="entry name" value="SPOR"/>
    <property type="match status" value="1"/>
</dbReference>
<proteinExistence type="predicted"/>
<name>A0ABY1P4A2_9RHOB</name>
<protein>
    <submittedName>
        <fullName evidence="3">Sporulation related domain-containing protein</fullName>
    </submittedName>
</protein>
<feature type="region of interest" description="Disordered" evidence="1">
    <location>
        <begin position="111"/>
        <end position="267"/>
    </location>
</feature>
<evidence type="ECO:0000259" key="2">
    <source>
        <dbReference type="PROSITE" id="PS51724"/>
    </source>
</evidence>
<feature type="compositionally biased region" description="Low complexity" evidence="1">
    <location>
        <begin position="111"/>
        <end position="204"/>
    </location>
</feature>
<comment type="caution">
    <text evidence="3">The sequence shown here is derived from an EMBL/GenBank/DDBJ whole genome shotgun (WGS) entry which is preliminary data.</text>
</comment>
<keyword evidence="4" id="KW-1185">Reference proteome</keyword>
<gene>
    <name evidence="3" type="ORF">SAMN06265373_10593</name>
</gene>
<evidence type="ECO:0000313" key="3">
    <source>
        <dbReference type="EMBL" id="SMP25394.1"/>
    </source>
</evidence>
<dbReference type="SUPFAM" id="SSF110997">
    <property type="entry name" value="Sporulation related repeat"/>
    <property type="match status" value="1"/>
</dbReference>